<evidence type="ECO:0000256" key="6">
    <source>
        <dbReference type="SAM" id="Phobius"/>
    </source>
</evidence>
<feature type="transmembrane region" description="Helical" evidence="6">
    <location>
        <begin position="12"/>
        <end position="36"/>
    </location>
</feature>
<evidence type="ECO:0000256" key="4">
    <source>
        <dbReference type="ARBA" id="ARBA00023136"/>
    </source>
</evidence>
<feature type="compositionally biased region" description="Basic and acidic residues" evidence="5">
    <location>
        <begin position="250"/>
        <end position="259"/>
    </location>
</feature>
<dbReference type="GO" id="GO:0016020">
    <property type="term" value="C:membrane"/>
    <property type="evidence" value="ECO:0007669"/>
    <property type="project" value="UniProtKB-SubCell"/>
</dbReference>
<evidence type="ECO:0000256" key="2">
    <source>
        <dbReference type="ARBA" id="ARBA00022692"/>
    </source>
</evidence>
<evidence type="ECO:0000256" key="1">
    <source>
        <dbReference type="ARBA" id="ARBA00004141"/>
    </source>
</evidence>
<protein>
    <recommendedName>
        <fullName evidence="9">Claudin</fullName>
    </recommendedName>
</protein>
<feature type="transmembrane region" description="Helical" evidence="6">
    <location>
        <begin position="68"/>
        <end position="91"/>
    </location>
</feature>
<sequence length="259" mass="27263">MTGVHINQLCTIGLAGYAVALSLMIVGVATTDWVVISYKYVGSVGLFKACTSSGICRAITANSTLTNVQALCISGIVLGFLGLCLGLGFIARAVKQPPQTKGLVIASLTVSFIGGLTSFVGDLIYEVDVYSISNMGVDLYLESSLGYSFAVSMAGSILLMMAGSFLLQGANRMITAHAIQQVMAGNASPPPGVVFHSSSAAALYGGQPYQPQMLAVGQQYYPAPQFVGPPQYEQQPFGAPQLPIPPPYTEHQEPIHQKH</sequence>
<reference evidence="7 8" key="1">
    <citation type="submission" date="2024-04" db="EMBL/GenBank/DDBJ databases">
        <authorList>
            <consortium name="Genoscope - CEA"/>
            <person name="William W."/>
        </authorList>
    </citation>
    <scope>NUCLEOTIDE SEQUENCE [LARGE SCALE GENOMIC DNA]</scope>
</reference>
<comment type="subcellular location">
    <subcellularLocation>
        <location evidence="1">Membrane</location>
        <topology evidence="1">Multi-pass membrane protein</topology>
    </subcellularLocation>
</comment>
<feature type="transmembrane region" description="Helical" evidence="6">
    <location>
        <begin position="145"/>
        <end position="167"/>
    </location>
</feature>
<evidence type="ECO:0000256" key="3">
    <source>
        <dbReference type="ARBA" id="ARBA00022989"/>
    </source>
</evidence>
<evidence type="ECO:0008006" key="9">
    <source>
        <dbReference type="Google" id="ProtNLM"/>
    </source>
</evidence>
<comment type="caution">
    <text evidence="7">The sequence shown here is derived from an EMBL/GenBank/DDBJ whole genome shotgun (WGS) entry which is preliminary data.</text>
</comment>
<accession>A0AAV2H250</accession>
<evidence type="ECO:0000256" key="5">
    <source>
        <dbReference type="SAM" id="MobiDB-lite"/>
    </source>
</evidence>
<evidence type="ECO:0000313" key="8">
    <source>
        <dbReference type="Proteomes" id="UP001497497"/>
    </source>
</evidence>
<gene>
    <name evidence="7" type="ORF">GSLYS_00000784001</name>
</gene>
<feature type="region of interest" description="Disordered" evidence="5">
    <location>
        <begin position="236"/>
        <end position="259"/>
    </location>
</feature>
<organism evidence="7 8">
    <name type="scientific">Lymnaea stagnalis</name>
    <name type="common">Great pond snail</name>
    <name type="synonym">Helix stagnalis</name>
    <dbReference type="NCBI Taxonomy" id="6523"/>
    <lineage>
        <taxon>Eukaryota</taxon>
        <taxon>Metazoa</taxon>
        <taxon>Spiralia</taxon>
        <taxon>Lophotrochozoa</taxon>
        <taxon>Mollusca</taxon>
        <taxon>Gastropoda</taxon>
        <taxon>Heterobranchia</taxon>
        <taxon>Euthyneura</taxon>
        <taxon>Panpulmonata</taxon>
        <taxon>Hygrophila</taxon>
        <taxon>Lymnaeoidea</taxon>
        <taxon>Lymnaeidae</taxon>
        <taxon>Lymnaea</taxon>
    </lineage>
</organism>
<name>A0AAV2H250_LYMST</name>
<dbReference type="Gene3D" id="1.20.140.150">
    <property type="match status" value="1"/>
</dbReference>
<dbReference type="Pfam" id="PF00822">
    <property type="entry name" value="PMP22_Claudin"/>
    <property type="match status" value="1"/>
</dbReference>
<keyword evidence="2 6" id="KW-0812">Transmembrane</keyword>
<evidence type="ECO:0000313" key="7">
    <source>
        <dbReference type="EMBL" id="CAL1526607.1"/>
    </source>
</evidence>
<dbReference type="EMBL" id="CAXITT010000007">
    <property type="protein sequence ID" value="CAL1526607.1"/>
    <property type="molecule type" value="Genomic_DNA"/>
</dbReference>
<keyword evidence="3 6" id="KW-1133">Transmembrane helix</keyword>
<dbReference type="Proteomes" id="UP001497497">
    <property type="component" value="Unassembled WGS sequence"/>
</dbReference>
<feature type="transmembrane region" description="Helical" evidence="6">
    <location>
        <begin position="103"/>
        <end position="125"/>
    </location>
</feature>
<dbReference type="InterPro" id="IPR004031">
    <property type="entry name" value="PMP22/EMP/MP20/Claudin"/>
</dbReference>
<proteinExistence type="predicted"/>
<keyword evidence="4 6" id="KW-0472">Membrane</keyword>
<dbReference type="AlphaFoldDB" id="A0AAV2H250"/>
<keyword evidence="8" id="KW-1185">Reference proteome</keyword>